<evidence type="ECO:0000313" key="2">
    <source>
        <dbReference type="EMBL" id="CAF0774086.1"/>
    </source>
</evidence>
<dbReference type="AlphaFoldDB" id="A0A813R026"/>
<evidence type="ECO:0000313" key="3">
    <source>
        <dbReference type="EMBL" id="CAF3706682.1"/>
    </source>
</evidence>
<organism evidence="2 4">
    <name type="scientific">Adineta steineri</name>
    <dbReference type="NCBI Taxonomy" id="433720"/>
    <lineage>
        <taxon>Eukaryota</taxon>
        <taxon>Metazoa</taxon>
        <taxon>Spiralia</taxon>
        <taxon>Gnathifera</taxon>
        <taxon>Rotifera</taxon>
        <taxon>Eurotatoria</taxon>
        <taxon>Bdelloidea</taxon>
        <taxon>Adinetida</taxon>
        <taxon>Adinetidae</taxon>
        <taxon>Adineta</taxon>
    </lineage>
</organism>
<reference evidence="2" key="1">
    <citation type="submission" date="2021-02" db="EMBL/GenBank/DDBJ databases">
        <authorList>
            <person name="Nowell W R."/>
        </authorList>
    </citation>
    <scope>NUCLEOTIDE SEQUENCE</scope>
</reference>
<dbReference type="Proteomes" id="UP000663891">
    <property type="component" value="Unassembled WGS sequence"/>
</dbReference>
<accession>A0A813R026</accession>
<dbReference type="OrthoDB" id="10308366at2759"/>
<evidence type="ECO:0000313" key="4">
    <source>
        <dbReference type="Proteomes" id="UP000663891"/>
    </source>
</evidence>
<dbReference type="EMBL" id="CAJOAY010000633">
    <property type="protein sequence ID" value="CAF3706682.1"/>
    <property type="molecule type" value="Genomic_DNA"/>
</dbReference>
<dbReference type="Proteomes" id="UP000663881">
    <property type="component" value="Unassembled WGS sequence"/>
</dbReference>
<sequence>MVISQRLKDSFNYNQSSDNVQPEGIIGRRVLSTKKRLCLPSNIESNFNTNSKKICLLSTSRSSLITKKRRTNNNQYDVQQTKLKNLLIDELKCLFANRNQNSQQQYTNTNSKINMQFQTRSLTQKNSCLQRKQKTNSQSTFTSKSNY</sequence>
<feature type="region of interest" description="Disordered" evidence="1">
    <location>
        <begin position="125"/>
        <end position="147"/>
    </location>
</feature>
<protein>
    <submittedName>
        <fullName evidence="2">Uncharacterized protein</fullName>
    </submittedName>
</protein>
<name>A0A813R026_9BILA</name>
<gene>
    <name evidence="3" type="ORF">OKA104_LOCUS12883</name>
    <name evidence="2" type="ORF">VCS650_LOCUS2545</name>
</gene>
<comment type="caution">
    <text evidence="2">The sequence shown here is derived from an EMBL/GenBank/DDBJ whole genome shotgun (WGS) entry which is preliminary data.</text>
</comment>
<proteinExistence type="predicted"/>
<evidence type="ECO:0000256" key="1">
    <source>
        <dbReference type="SAM" id="MobiDB-lite"/>
    </source>
</evidence>
<dbReference type="EMBL" id="CAJNON010000012">
    <property type="protein sequence ID" value="CAF0774086.1"/>
    <property type="molecule type" value="Genomic_DNA"/>
</dbReference>